<dbReference type="PANTHER" id="PTHR43437:SF3">
    <property type="entry name" value="HYDROXYACYL-THIOESTER DEHYDRATASE TYPE 2, MITOCHONDRIAL"/>
    <property type="match status" value="1"/>
</dbReference>
<dbReference type="PIRSF" id="PIRSF018072">
    <property type="entry name" value="UCP018072"/>
    <property type="match status" value="1"/>
</dbReference>
<dbReference type="EMBL" id="JBHTIW010000001">
    <property type="protein sequence ID" value="MFD0918485.1"/>
    <property type="molecule type" value="Genomic_DNA"/>
</dbReference>
<evidence type="ECO:0000259" key="2">
    <source>
        <dbReference type="Pfam" id="PF13452"/>
    </source>
</evidence>
<comment type="similarity">
    <text evidence="1">Belongs to the UPF0336 family.</text>
</comment>
<proteinExistence type="inferred from homology"/>
<reference evidence="4" key="1">
    <citation type="journal article" date="2019" name="Int. J. Syst. Evol. Microbiol.">
        <title>The Global Catalogue of Microorganisms (GCM) 10K type strain sequencing project: providing services to taxonomists for standard genome sequencing and annotation.</title>
        <authorList>
            <consortium name="The Broad Institute Genomics Platform"/>
            <consortium name="The Broad Institute Genome Sequencing Center for Infectious Disease"/>
            <person name="Wu L."/>
            <person name="Ma J."/>
        </authorList>
    </citation>
    <scope>NUCLEOTIDE SEQUENCE [LARGE SCALE GENOMIC DNA]</scope>
    <source>
        <strain evidence="4">CCUG 56401</strain>
    </source>
</reference>
<dbReference type="PANTHER" id="PTHR43437">
    <property type="entry name" value="HYDROXYACYL-THIOESTER DEHYDRATASE TYPE 2, MITOCHONDRIAL-RELATED"/>
    <property type="match status" value="1"/>
</dbReference>
<feature type="domain" description="FAS1-like dehydratase" evidence="2">
    <location>
        <begin position="6"/>
        <end position="137"/>
    </location>
</feature>
<evidence type="ECO:0000313" key="4">
    <source>
        <dbReference type="Proteomes" id="UP001597018"/>
    </source>
</evidence>
<name>A0ABW3FNB0_9PSEU</name>
<dbReference type="InterPro" id="IPR029069">
    <property type="entry name" value="HotDog_dom_sf"/>
</dbReference>
<dbReference type="HAMAP" id="MF_00799">
    <property type="entry name" value="UPF0336"/>
    <property type="match status" value="1"/>
</dbReference>
<gene>
    <name evidence="3" type="ORF">ACFQ16_01905</name>
</gene>
<accession>A0ABW3FNB0</accession>
<dbReference type="InterPro" id="IPR016709">
    <property type="entry name" value="HadA-like"/>
</dbReference>
<dbReference type="Pfam" id="PF13452">
    <property type="entry name" value="FAS1_DH_region"/>
    <property type="match status" value="1"/>
</dbReference>
<evidence type="ECO:0000313" key="3">
    <source>
        <dbReference type="EMBL" id="MFD0918485.1"/>
    </source>
</evidence>
<protein>
    <recommendedName>
        <fullName evidence="1">UPF0336 protein ACFQ16_01905</fullName>
    </recommendedName>
</protein>
<dbReference type="InterPro" id="IPR050965">
    <property type="entry name" value="UPF0336/Enoyl-CoA_hydratase"/>
</dbReference>
<sequence>MPLDQSFIGREYPPTRPYEVGREKIREFADAIGDDSALYRDPAAAGAAGYPDVIAPPTFAVILSMGAHDAIVDDPQLGLDYSRVVHGQQEFTHHRPIRAGDRLVTVVHVDDIKARAGNDFLTVRAEIGTVEGEPVCTATSMLVARGTAEEGDA</sequence>
<evidence type="ECO:0000256" key="1">
    <source>
        <dbReference type="HAMAP-Rule" id="MF_00799"/>
    </source>
</evidence>
<dbReference type="SUPFAM" id="SSF54637">
    <property type="entry name" value="Thioesterase/thiol ester dehydrase-isomerase"/>
    <property type="match status" value="1"/>
</dbReference>
<organism evidence="3 4">
    <name type="scientific">Saccharopolyspora rosea</name>
    <dbReference type="NCBI Taxonomy" id="524884"/>
    <lineage>
        <taxon>Bacteria</taxon>
        <taxon>Bacillati</taxon>
        <taxon>Actinomycetota</taxon>
        <taxon>Actinomycetes</taxon>
        <taxon>Pseudonocardiales</taxon>
        <taxon>Pseudonocardiaceae</taxon>
        <taxon>Saccharopolyspora</taxon>
    </lineage>
</organism>
<dbReference type="InterPro" id="IPR039569">
    <property type="entry name" value="FAS1-like_DH_region"/>
</dbReference>
<dbReference type="RefSeq" id="WP_263249892.1">
    <property type="nucleotide sequence ID" value="NZ_BAABLT010000022.1"/>
</dbReference>
<dbReference type="Proteomes" id="UP001597018">
    <property type="component" value="Unassembled WGS sequence"/>
</dbReference>
<dbReference type="Gene3D" id="3.10.129.10">
    <property type="entry name" value="Hotdog Thioesterase"/>
    <property type="match status" value="1"/>
</dbReference>
<comment type="caution">
    <text evidence="3">The sequence shown here is derived from an EMBL/GenBank/DDBJ whole genome shotgun (WGS) entry which is preliminary data.</text>
</comment>
<dbReference type="CDD" id="cd03441">
    <property type="entry name" value="R_hydratase_like"/>
    <property type="match status" value="1"/>
</dbReference>
<keyword evidence="4" id="KW-1185">Reference proteome</keyword>